<dbReference type="PANTHER" id="PTHR22936">
    <property type="entry name" value="RHOMBOID-RELATED"/>
    <property type="match status" value="1"/>
</dbReference>
<keyword evidence="8 10" id="KW-1133">Transmembrane helix</keyword>
<dbReference type="FunFam" id="1.20.1540.10:FF:000019">
    <property type="entry name" value="RHOMBOID-like protein"/>
    <property type="match status" value="1"/>
</dbReference>
<comment type="similarity">
    <text evidence="3 10">Belongs to the peptidase S54 family.</text>
</comment>
<dbReference type="GO" id="GO:0004252">
    <property type="term" value="F:serine-type endopeptidase activity"/>
    <property type="evidence" value="ECO:0007669"/>
    <property type="project" value="InterPro"/>
</dbReference>
<evidence type="ECO:0000259" key="12">
    <source>
        <dbReference type="Pfam" id="PF01694"/>
    </source>
</evidence>
<dbReference type="SUPFAM" id="SSF144091">
    <property type="entry name" value="Rhomboid-like"/>
    <property type="match status" value="1"/>
</dbReference>
<evidence type="ECO:0000256" key="2">
    <source>
        <dbReference type="ARBA" id="ARBA00004141"/>
    </source>
</evidence>
<feature type="transmembrane region" description="Helical" evidence="10">
    <location>
        <begin position="127"/>
        <end position="148"/>
    </location>
</feature>
<evidence type="ECO:0000256" key="8">
    <source>
        <dbReference type="ARBA" id="ARBA00022989"/>
    </source>
</evidence>
<comment type="function">
    <text evidence="10">Serine protease involved in intramembrane proteolysis.</text>
</comment>
<feature type="domain" description="Peptidase S54 rhomboid" evidence="12">
    <location>
        <begin position="118"/>
        <end position="254"/>
    </location>
</feature>
<reference evidence="13" key="2">
    <citation type="submission" date="2017-06" db="EMBL/GenBank/DDBJ databases">
        <title>The pomegranate genome and the genomics of punicalagin biosynthesis.</title>
        <authorList>
            <person name="Xu C."/>
        </authorList>
    </citation>
    <scope>NUCLEOTIDE SEQUENCE [LARGE SCALE GENOMIC DNA]</scope>
    <source>
        <tissue evidence="13">Fresh leaf</tissue>
    </source>
</reference>
<dbReference type="OrthoDB" id="418595at2759"/>
<keyword evidence="5 10" id="KW-0812">Transmembrane</keyword>
<dbReference type="Proteomes" id="UP000515151">
    <property type="component" value="Chromosome 6"/>
</dbReference>
<comment type="subcellular location">
    <subcellularLocation>
        <location evidence="2 10">Membrane</location>
        <topology evidence="2 10">Multi-pass membrane protein</topology>
    </subcellularLocation>
</comment>
<dbReference type="GO" id="GO:0016020">
    <property type="term" value="C:membrane"/>
    <property type="evidence" value="ECO:0007669"/>
    <property type="project" value="UniProtKB-SubCell"/>
</dbReference>
<evidence type="ECO:0000256" key="4">
    <source>
        <dbReference type="ARBA" id="ARBA00022670"/>
    </source>
</evidence>
<dbReference type="RefSeq" id="XP_031399351.1">
    <property type="nucleotide sequence ID" value="XM_031543491.1"/>
</dbReference>
<dbReference type="GO" id="GO:0006508">
    <property type="term" value="P:proteolysis"/>
    <property type="evidence" value="ECO:0007669"/>
    <property type="project" value="UniProtKB-KW"/>
</dbReference>
<dbReference type="InterPro" id="IPR002610">
    <property type="entry name" value="Peptidase_S54_rhomboid-like"/>
</dbReference>
<feature type="transmembrane region" description="Helical" evidence="10">
    <location>
        <begin position="48"/>
        <end position="67"/>
    </location>
</feature>
<protein>
    <recommendedName>
        <fullName evidence="10">RHOMBOID-like protein</fullName>
        <ecNumber evidence="10">3.4.21.105</ecNumber>
    </recommendedName>
</protein>
<proteinExistence type="inferred from homology"/>
<dbReference type="EMBL" id="MTKT01004939">
    <property type="protein sequence ID" value="OWM68799.1"/>
    <property type="molecule type" value="Genomic_DNA"/>
</dbReference>
<feature type="transmembrane region" description="Helical" evidence="10">
    <location>
        <begin position="186"/>
        <end position="205"/>
    </location>
</feature>
<comment type="catalytic activity">
    <reaction evidence="1 10">
        <text>Cleaves type-1 transmembrane domains using a catalytic dyad composed of serine and histidine that are contributed by different transmembrane domains.</text>
        <dbReference type="EC" id="3.4.21.105"/>
    </reaction>
</comment>
<dbReference type="EC" id="3.4.21.105" evidence="10"/>
<keyword evidence="6 10" id="KW-0378">Hydrolase</keyword>
<evidence type="ECO:0000313" key="13">
    <source>
        <dbReference type="EMBL" id="OWM68799.1"/>
    </source>
</evidence>
<dbReference type="Gene3D" id="1.20.1540.10">
    <property type="entry name" value="Rhomboid-like"/>
    <property type="match status" value="1"/>
</dbReference>
<evidence type="ECO:0000256" key="6">
    <source>
        <dbReference type="ARBA" id="ARBA00022801"/>
    </source>
</evidence>
<keyword evidence="9 10" id="KW-0472">Membrane</keyword>
<evidence type="ECO:0000256" key="9">
    <source>
        <dbReference type="ARBA" id="ARBA00023136"/>
    </source>
</evidence>
<dbReference type="PANTHER" id="PTHR22936:SF77">
    <property type="entry name" value="RHOMBOID-LIKE PROTEIN 1"/>
    <property type="match status" value="1"/>
</dbReference>
<evidence type="ECO:0000256" key="1">
    <source>
        <dbReference type="ARBA" id="ARBA00000156"/>
    </source>
</evidence>
<accession>A0A218W8I0</accession>
<dbReference type="GO" id="GO:0005794">
    <property type="term" value="C:Golgi apparatus"/>
    <property type="evidence" value="ECO:0007669"/>
    <property type="project" value="UniProtKB-ARBA"/>
</dbReference>
<feature type="transmembrane region" description="Helical" evidence="10">
    <location>
        <begin position="237"/>
        <end position="255"/>
    </location>
</feature>
<gene>
    <name evidence="16" type="primary">LOC116209794</name>
    <name evidence="13" type="ORF">CDL15_Pgr024986</name>
</gene>
<evidence type="ECO:0000313" key="14">
    <source>
        <dbReference type="Proteomes" id="UP000197138"/>
    </source>
</evidence>
<evidence type="ECO:0000313" key="15">
    <source>
        <dbReference type="Proteomes" id="UP000515151"/>
    </source>
</evidence>
<dbReference type="Proteomes" id="UP000197138">
    <property type="component" value="Unassembled WGS sequence"/>
</dbReference>
<organism evidence="13 14">
    <name type="scientific">Punica granatum</name>
    <name type="common">Pomegranate</name>
    <dbReference type="NCBI Taxonomy" id="22663"/>
    <lineage>
        <taxon>Eukaryota</taxon>
        <taxon>Viridiplantae</taxon>
        <taxon>Streptophyta</taxon>
        <taxon>Embryophyta</taxon>
        <taxon>Tracheophyta</taxon>
        <taxon>Spermatophyta</taxon>
        <taxon>Magnoliopsida</taxon>
        <taxon>eudicotyledons</taxon>
        <taxon>Gunneridae</taxon>
        <taxon>Pentapetalae</taxon>
        <taxon>rosids</taxon>
        <taxon>malvids</taxon>
        <taxon>Myrtales</taxon>
        <taxon>Lythraceae</taxon>
        <taxon>Punica</taxon>
    </lineage>
</organism>
<dbReference type="AlphaFoldDB" id="A0A218W8I0"/>
<reference evidence="15" key="3">
    <citation type="journal article" date="2020" name="Plant Biotechnol. J.">
        <title>The pomegranate (Punica granatum L.) draft genome dissects genetic divergence between soft- and hard-seeded cultivars.</title>
        <authorList>
            <person name="Luo X."/>
            <person name="Li H."/>
            <person name="Wu Z."/>
            <person name="Yao W."/>
            <person name="Zhao P."/>
            <person name="Cao D."/>
            <person name="Yu H."/>
            <person name="Li K."/>
            <person name="Poudel K."/>
            <person name="Zhao D."/>
            <person name="Zhang F."/>
            <person name="Xia X."/>
            <person name="Chen L."/>
            <person name="Wang Q."/>
            <person name="Jing D."/>
            <person name="Cao S."/>
        </authorList>
    </citation>
    <scope>NUCLEOTIDE SEQUENCE [LARGE SCALE GENOMIC DNA]</scope>
</reference>
<keyword evidence="15" id="KW-1185">Reference proteome</keyword>
<keyword evidence="4 10" id="KW-0645">Protease</keyword>
<reference evidence="14" key="1">
    <citation type="journal article" date="2017" name="Plant J.">
        <title>The pomegranate (Punica granatum L.) genome and the genomics of punicalagin biosynthesis.</title>
        <authorList>
            <person name="Qin G."/>
            <person name="Xu C."/>
            <person name="Ming R."/>
            <person name="Tang H."/>
            <person name="Guyot R."/>
            <person name="Kramer E.M."/>
            <person name="Hu Y."/>
            <person name="Yi X."/>
            <person name="Qi Y."/>
            <person name="Xu X."/>
            <person name="Gao Z."/>
            <person name="Pan H."/>
            <person name="Jian J."/>
            <person name="Tian Y."/>
            <person name="Yue Z."/>
            <person name="Xu Y."/>
        </authorList>
    </citation>
    <scope>NUCLEOTIDE SEQUENCE [LARGE SCALE GENOMIC DNA]</scope>
    <source>
        <strain evidence="14">cv. Dabenzi</strain>
    </source>
</reference>
<dbReference type="Pfam" id="PF01694">
    <property type="entry name" value="Rhomboid"/>
    <property type="match status" value="1"/>
</dbReference>
<evidence type="ECO:0000256" key="10">
    <source>
        <dbReference type="RuleBase" id="RU362115"/>
    </source>
</evidence>
<evidence type="ECO:0000256" key="7">
    <source>
        <dbReference type="ARBA" id="ARBA00022825"/>
    </source>
</evidence>
<evidence type="ECO:0000256" key="11">
    <source>
        <dbReference type="SAM" id="MobiDB-lite"/>
    </source>
</evidence>
<feature type="transmembrane region" description="Helical" evidence="10">
    <location>
        <begin position="212"/>
        <end position="231"/>
    </location>
</feature>
<reference evidence="16" key="4">
    <citation type="submission" date="2025-04" db="UniProtKB">
        <authorList>
            <consortium name="RefSeq"/>
        </authorList>
    </citation>
    <scope>IDENTIFICATION</scope>
    <source>
        <tissue evidence="16">Leaf</tissue>
    </source>
</reference>
<keyword evidence="7 10" id="KW-0720">Serine protease</keyword>
<sequence length="380" mass="42614">MAKQDPPAPSSAGELRIKVQPQPQPQQRRRREDDVYGDFRPFKRWASWLVPCFVAANIMIFGVTMYVNNCPRNSDSCVARFFGRFSFQPLKENPLLGPSSDTLQKMGALEVIKVVRRRQVWRLFTCIWLHAGVFHLLANMLSLLFIGIRLEQEFGFVRIGLLYIMAGFGGSLLSALFIQYSISVGASGALFGLLGSMLSELITNWTIYANKFAALLTLIFIVAINLAVGLLPHVDNFAHIGGFVSGFLLGFVFLIRPQFGWVSQKNAPPGHIPTSVKSKHKTYQYVLWVVSLILLIIGFTVGLVMLLRGINANDYCSWCHYMSCIPSSKWNCRSGEMYCQTSQIGNQLNMTCLTNGKSEMYILSDDSTATVRKLCYKLCS</sequence>
<evidence type="ECO:0000256" key="3">
    <source>
        <dbReference type="ARBA" id="ARBA00009045"/>
    </source>
</evidence>
<dbReference type="GeneID" id="116209794"/>
<dbReference type="InterPro" id="IPR035952">
    <property type="entry name" value="Rhomboid-like_sf"/>
</dbReference>
<evidence type="ECO:0000313" key="16">
    <source>
        <dbReference type="RefSeq" id="XP_031399351.1"/>
    </source>
</evidence>
<feature type="region of interest" description="Disordered" evidence="11">
    <location>
        <begin position="1"/>
        <end position="33"/>
    </location>
</feature>
<dbReference type="InterPro" id="IPR022764">
    <property type="entry name" value="Peptidase_S54_rhomboid_dom"/>
</dbReference>
<name>A0A218W8I0_PUNGR</name>
<feature type="transmembrane region" description="Helical" evidence="10">
    <location>
        <begin position="160"/>
        <end position="180"/>
    </location>
</feature>
<feature type="transmembrane region" description="Helical" evidence="10">
    <location>
        <begin position="285"/>
        <end position="307"/>
    </location>
</feature>
<evidence type="ECO:0000256" key="5">
    <source>
        <dbReference type="ARBA" id="ARBA00022692"/>
    </source>
</evidence>